<dbReference type="RefSeq" id="WP_276940861.1">
    <property type="nucleotide sequence ID" value="NZ_DAHZRH010000068.1"/>
</dbReference>
<comment type="caution">
    <text evidence="3">The sequence shown here is derived from an EMBL/GenBank/DDBJ whole genome shotgun (WGS) entry which is preliminary data.</text>
</comment>
<dbReference type="Proteomes" id="UP001560267">
    <property type="component" value="Unassembled WGS sequence"/>
</dbReference>
<organism evidence="3 4">
    <name type="scientific">Ferrimicrobium acidiphilum</name>
    <dbReference type="NCBI Taxonomy" id="121039"/>
    <lineage>
        <taxon>Bacteria</taxon>
        <taxon>Bacillati</taxon>
        <taxon>Actinomycetota</taxon>
        <taxon>Acidimicrobiia</taxon>
        <taxon>Acidimicrobiales</taxon>
        <taxon>Acidimicrobiaceae</taxon>
        <taxon>Ferrimicrobium</taxon>
    </lineage>
</organism>
<feature type="domain" description="DUF6788" evidence="2">
    <location>
        <begin position="10"/>
        <end position="80"/>
    </location>
</feature>
<evidence type="ECO:0000256" key="1">
    <source>
        <dbReference type="SAM" id="MobiDB-lite"/>
    </source>
</evidence>
<sequence length="142" mass="16321">MNKELRPLPEEDAERRRIAKALSEAGFCLPGSIGDERTRCGKPNCRCKSDPPVLHGPYHHWTRKIGGRTAGRYLSDDQLDRYGSWFEQAKRIRDLLAELETLSLRIVERTEGWDPQAPPTGHRPRNTDERPPANPARQRDKQ</sequence>
<proteinExistence type="predicted"/>
<name>A0ABV3Y5J7_9ACTN</name>
<feature type="compositionally biased region" description="Basic and acidic residues" evidence="1">
    <location>
        <begin position="125"/>
        <end position="142"/>
    </location>
</feature>
<dbReference type="EMBL" id="JBFSHR010000091">
    <property type="protein sequence ID" value="MEX6430838.1"/>
    <property type="molecule type" value="Genomic_DNA"/>
</dbReference>
<keyword evidence="4" id="KW-1185">Reference proteome</keyword>
<dbReference type="InterPro" id="IPR046738">
    <property type="entry name" value="DUF6788"/>
</dbReference>
<evidence type="ECO:0000313" key="4">
    <source>
        <dbReference type="Proteomes" id="UP001560267"/>
    </source>
</evidence>
<reference evidence="3 4" key="1">
    <citation type="submission" date="2024-07" db="EMBL/GenBank/DDBJ databases">
        <title>Draft Genome Sequence of Ferrimicrobium acidiphilum Strain YE2023, Isolated from a Pulp of Bioleach Reactor.</title>
        <authorList>
            <person name="Elkina Y.A."/>
            <person name="Bulaeva A.G."/>
            <person name="Beletsky A.V."/>
            <person name="Mardanov A.V."/>
        </authorList>
    </citation>
    <scope>NUCLEOTIDE SEQUENCE [LARGE SCALE GENOMIC DNA]</scope>
    <source>
        <strain evidence="3 4">YE2023</strain>
    </source>
</reference>
<accession>A0ABV3Y5J7</accession>
<evidence type="ECO:0000313" key="3">
    <source>
        <dbReference type="EMBL" id="MEX6430838.1"/>
    </source>
</evidence>
<feature type="region of interest" description="Disordered" evidence="1">
    <location>
        <begin position="108"/>
        <end position="142"/>
    </location>
</feature>
<gene>
    <name evidence="3" type="ORF">AB6A68_13485</name>
</gene>
<protein>
    <submittedName>
        <fullName evidence="3">DUF6788 family protein</fullName>
    </submittedName>
</protein>
<dbReference type="Pfam" id="PF20586">
    <property type="entry name" value="DUF6788"/>
    <property type="match status" value="1"/>
</dbReference>
<evidence type="ECO:0000259" key="2">
    <source>
        <dbReference type="Pfam" id="PF20586"/>
    </source>
</evidence>